<dbReference type="GO" id="GO:0003677">
    <property type="term" value="F:DNA binding"/>
    <property type="evidence" value="ECO:0007669"/>
    <property type="project" value="UniProtKB-KW"/>
</dbReference>
<dbReference type="InterPro" id="IPR009057">
    <property type="entry name" value="Homeodomain-like_sf"/>
</dbReference>
<feature type="region of interest" description="Disordered" evidence="3">
    <location>
        <begin position="335"/>
        <end position="401"/>
    </location>
</feature>
<feature type="domain" description="HTH CENPB-type" evidence="4">
    <location>
        <begin position="286"/>
        <end position="380"/>
    </location>
</feature>
<sequence length="401" mass="46149">MGPPVISDFKKLYTKALFQLCFEVTERTNLTLREFWKNHFDMANCLKIVSKAWAAVTQRTLNSAWRKLWPDCVLGRSLEGPAHEQEPAVVREIVSLGKALGLEVNEDDVQELVEEHGRDLTTDELMDLHREQQQEVAVESSPAQAEKKKAEEALASHEIREMCKMWERVQKFIEKHHPNKAVAVRAMNLFNDNAMSHCHELLKRRQNQGSLGSPIPSPNCSAPKRRRKYLTIYEKVKLLDLLQERKSYAAVARHYGMNESTIRYIKKEEANIRRTIAVNHNRNAKRTATARNKNIVRMESALALWIADCRKKNVPLVTNAIREKAKQLYEQFAGESCAQGDDKDEPQPGSSAAPEEPITFHASKGWFDRFRKRFQLKSVPRPKEAAPADEKQMRSMPRRSR</sequence>
<dbReference type="Proteomes" id="UP001142489">
    <property type="component" value="Unassembled WGS sequence"/>
</dbReference>
<dbReference type="GO" id="GO:0005634">
    <property type="term" value="C:nucleus"/>
    <property type="evidence" value="ECO:0007669"/>
    <property type="project" value="TreeGrafter"/>
</dbReference>
<evidence type="ECO:0000313" key="6">
    <source>
        <dbReference type="Proteomes" id="UP001142489"/>
    </source>
</evidence>
<dbReference type="SMART" id="SM00674">
    <property type="entry name" value="CENPB"/>
    <property type="match status" value="1"/>
</dbReference>
<keyword evidence="6" id="KW-1185">Reference proteome</keyword>
<dbReference type="Gene3D" id="1.10.10.60">
    <property type="entry name" value="Homeodomain-like"/>
    <property type="match status" value="1"/>
</dbReference>
<dbReference type="InterPro" id="IPR007889">
    <property type="entry name" value="HTH_Psq"/>
</dbReference>
<feature type="compositionally biased region" description="Basic and acidic residues" evidence="3">
    <location>
        <begin position="381"/>
        <end position="393"/>
    </location>
</feature>
<dbReference type="Gene3D" id="1.10.10.10">
    <property type="entry name" value="Winged helix-like DNA-binding domain superfamily/Winged helix DNA-binding domain"/>
    <property type="match status" value="1"/>
</dbReference>
<keyword evidence="2" id="KW-0539">Nucleus</keyword>
<reference evidence="5" key="1">
    <citation type="journal article" date="2023" name="DNA Res.">
        <title>Chromosome-level genome assembly of Phrynocephalus forsythii using third-generation DNA sequencing and Hi-C analysis.</title>
        <authorList>
            <person name="Qi Y."/>
            <person name="Zhao W."/>
            <person name="Zhao Y."/>
            <person name="Niu C."/>
            <person name="Cao S."/>
            <person name="Zhang Y."/>
        </authorList>
    </citation>
    <scope>NUCLEOTIDE SEQUENCE</scope>
    <source>
        <tissue evidence="5">Muscle</tissue>
    </source>
</reference>
<comment type="caution">
    <text evidence="5">The sequence shown here is derived from an EMBL/GenBank/DDBJ whole genome shotgun (WGS) entry which is preliminary data.</text>
</comment>
<dbReference type="Pfam" id="PF04218">
    <property type="entry name" value="CENP-B_N"/>
    <property type="match status" value="1"/>
</dbReference>
<dbReference type="AlphaFoldDB" id="A0A9Q1AQ94"/>
<dbReference type="SUPFAM" id="SSF46689">
    <property type="entry name" value="Homeodomain-like"/>
    <property type="match status" value="2"/>
</dbReference>
<dbReference type="InterPro" id="IPR036388">
    <property type="entry name" value="WH-like_DNA-bd_sf"/>
</dbReference>
<dbReference type="InterPro" id="IPR006600">
    <property type="entry name" value="HTH_CenpB_DNA-bd_dom"/>
</dbReference>
<evidence type="ECO:0000313" key="5">
    <source>
        <dbReference type="EMBL" id="KAJ7303222.1"/>
    </source>
</evidence>
<dbReference type="Pfam" id="PF03221">
    <property type="entry name" value="HTH_Tnp_Tc5"/>
    <property type="match status" value="1"/>
</dbReference>
<dbReference type="InterPro" id="IPR050863">
    <property type="entry name" value="CenT-Element_Derived"/>
</dbReference>
<evidence type="ECO:0000256" key="1">
    <source>
        <dbReference type="ARBA" id="ARBA00023125"/>
    </source>
</evidence>
<evidence type="ECO:0000256" key="2">
    <source>
        <dbReference type="ARBA" id="ARBA00023242"/>
    </source>
</evidence>
<gene>
    <name evidence="5" type="ORF">JRQ81_012158</name>
</gene>
<dbReference type="PANTHER" id="PTHR19303">
    <property type="entry name" value="TRANSPOSON"/>
    <property type="match status" value="1"/>
</dbReference>
<evidence type="ECO:0000256" key="3">
    <source>
        <dbReference type="SAM" id="MobiDB-lite"/>
    </source>
</evidence>
<organism evidence="5 6">
    <name type="scientific">Phrynocephalus forsythii</name>
    <dbReference type="NCBI Taxonomy" id="171643"/>
    <lineage>
        <taxon>Eukaryota</taxon>
        <taxon>Metazoa</taxon>
        <taxon>Chordata</taxon>
        <taxon>Craniata</taxon>
        <taxon>Vertebrata</taxon>
        <taxon>Euteleostomi</taxon>
        <taxon>Lepidosauria</taxon>
        <taxon>Squamata</taxon>
        <taxon>Bifurcata</taxon>
        <taxon>Unidentata</taxon>
        <taxon>Episquamata</taxon>
        <taxon>Toxicofera</taxon>
        <taxon>Iguania</taxon>
        <taxon>Acrodonta</taxon>
        <taxon>Agamidae</taxon>
        <taxon>Agaminae</taxon>
        <taxon>Phrynocephalus</taxon>
    </lineage>
</organism>
<protein>
    <recommendedName>
        <fullName evidence="4">HTH CENPB-type domain-containing protein</fullName>
    </recommendedName>
</protein>
<proteinExistence type="predicted"/>
<dbReference type="PANTHER" id="PTHR19303:SF52">
    <property type="entry name" value="TIGGER TRANSPOSABLE ELEMENT-DERIVED PROTEIN 6"/>
    <property type="match status" value="1"/>
</dbReference>
<dbReference type="EMBL" id="JAPFRF010000024">
    <property type="protein sequence ID" value="KAJ7303222.1"/>
    <property type="molecule type" value="Genomic_DNA"/>
</dbReference>
<dbReference type="OrthoDB" id="125347at2759"/>
<evidence type="ECO:0000259" key="4">
    <source>
        <dbReference type="PROSITE" id="PS51253"/>
    </source>
</evidence>
<dbReference type="PROSITE" id="PS51253">
    <property type="entry name" value="HTH_CENPB"/>
    <property type="match status" value="1"/>
</dbReference>
<name>A0A9Q1AQ94_9SAUR</name>
<accession>A0A9Q1AQ94</accession>
<keyword evidence="1" id="KW-0238">DNA-binding</keyword>